<accession>A0AAW2KHE3</accession>
<gene>
    <name evidence="1" type="ORF">Sangu_2493100</name>
</gene>
<name>A0AAW2KHE3_9LAMI</name>
<reference evidence="1" key="1">
    <citation type="submission" date="2020-06" db="EMBL/GenBank/DDBJ databases">
        <authorList>
            <person name="Li T."/>
            <person name="Hu X."/>
            <person name="Zhang T."/>
            <person name="Song X."/>
            <person name="Zhang H."/>
            <person name="Dai N."/>
            <person name="Sheng W."/>
            <person name="Hou X."/>
            <person name="Wei L."/>
        </authorList>
    </citation>
    <scope>NUCLEOTIDE SEQUENCE</scope>
    <source>
        <strain evidence="1">G01</strain>
        <tissue evidence="1">Leaf</tissue>
    </source>
</reference>
<dbReference type="AlphaFoldDB" id="A0AAW2KHE3"/>
<dbReference type="EMBL" id="JACGWK010000130">
    <property type="protein sequence ID" value="KAL0305275.1"/>
    <property type="molecule type" value="Genomic_DNA"/>
</dbReference>
<protein>
    <submittedName>
        <fullName evidence="1">Uncharacterized protein</fullName>
    </submittedName>
</protein>
<proteinExistence type="predicted"/>
<dbReference type="PANTHER" id="PTHR10775:SF182">
    <property type="entry name" value="TRANSPOSON, EN_SPM-LIKE, TRANSPOSASE-ASSOCIATED DOMAIN PROTEIN-RELATED"/>
    <property type="match status" value="1"/>
</dbReference>
<comment type="caution">
    <text evidence="1">The sequence shown here is derived from an EMBL/GenBank/DDBJ whole genome shotgun (WGS) entry which is preliminary data.</text>
</comment>
<dbReference type="PANTHER" id="PTHR10775">
    <property type="entry name" value="OS08G0208400 PROTEIN"/>
    <property type="match status" value="1"/>
</dbReference>
<sequence length="161" mass="19249">MGEQIRGWVEEFSPAVEVLLSLPDGYGIEHKWTKKSIIWELEYWSTHLIRHNLDIMHIEKNVFDNIFNTMMNIRGKMKDTLNTRKDLNIICNRPEVEVDEKRPNVMLKPIYTLTREHKRRICEWITHLKFPHAYTSNLAHCVDMKELRLHGMKNHDCHGFV</sequence>
<reference evidence="1" key="2">
    <citation type="journal article" date="2024" name="Plant">
        <title>Genomic evolution and insights into agronomic trait innovations of Sesamum species.</title>
        <authorList>
            <person name="Miao H."/>
            <person name="Wang L."/>
            <person name="Qu L."/>
            <person name="Liu H."/>
            <person name="Sun Y."/>
            <person name="Le M."/>
            <person name="Wang Q."/>
            <person name="Wei S."/>
            <person name="Zheng Y."/>
            <person name="Lin W."/>
            <person name="Duan Y."/>
            <person name="Cao H."/>
            <person name="Xiong S."/>
            <person name="Wang X."/>
            <person name="Wei L."/>
            <person name="Li C."/>
            <person name="Ma Q."/>
            <person name="Ju M."/>
            <person name="Zhao R."/>
            <person name="Li G."/>
            <person name="Mu C."/>
            <person name="Tian Q."/>
            <person name="Mei H."/>
            <person name="Zhang T."/>
            <person name="Gao T."/>
            <person name="Zhang H."/>
        </authorList>
    </citation>
    <scope>NUCLEOTIDE SEQUENCE</scope>
    <source>
        <strain evidence="1">G01</strain>
    </source>
</reference>
<organism evidence="1">
    <name type="scientific">Sesamum angustifolium</name>
    <dbReference type="NCBI Taxonomy" id="2727405"/>
    <lineage>
        <taxon>Eukaryota</taxon>
        <taxon>Viridiplantae</taxon>
        <taxon>Streptophyta</taxon>
        <taxon>Embryophyta</taxon>
        <taxon>Tracheophyta</taxon>
        <taxon>Spermatophyta</taxon>
        <taxon>Magnoliopsida</taxon>
        <taxon>eudicotyledons</taxon>
        <taxon>Gunneridae</taxon>
        <taxon>Pentapetalae</taxon>
        <taxon>asterids</taxon>
        <taxon>lamiids</taxon>
        <taxon>Lamiales</taxon>
        <taxon>Pedaliaceae</taxon>
        <taxon>Sesamum</taxon>
    </lineage>
</organism>
<evidence type="ECO:0000313" key="1">
    <source>
        <dbReference type="EMBL" id="KAL0305275.1"/>
    </source>
</evidence>